<accession>A0A8J6TW34</accession>
<evidence type="ECO:0000256" key="1">
    <source>
        <dbReference type="SAM" id="Phobius"/>
    </source>
</evidence>
<evidence type="ECO:0000256" key="2">
    <source>
        <dbReference type="SAM" id="SignalP"/>
    </source>
</evidence>
<comment type="caution">
    <text evidence="3">The sequence shown here is derived from an EMBL/GenBank/DDBJ whole genome shotgun (WGS) entry which is preliminary data.</text>
</comment>
<evidence type="ECO:0000313" key="3">
    <source>
        <dbReference type="EMBL" id="MBC8433792.1"/>
    </source>
</evidence>
<name>A0A8J6TW34_9BACT</name>
<organism evidence="3 4">
    <name type="scientific">Candidatus Desulfatibia vada</name>
    <dbReference type="NCBI Taxonomy" id="2841696"/>
    <lineage>
        <taxon>Bacteria</taxon>
        <taxon>Pseudomonadati</taxon>
        <taxon>Thermodesulfobacteriota</taxon>
        <taxon>Desulfobacteria</taxon>
        <taxon>Desulfobacterales</taxon>
        <taxon>Desulfobacterales incertae sedis</taxon>
        <taxon>Candidatus Desulfatibia</taxon>
    </lineage>
</organism>
<gene>
    <name evidence="3" type="ORF">H8D96_17925</name>
</gene>
<evidence type="ECO:0000313" key="4">
    <source>
        <dbReference type="Proteomes" id="UP000605201"/>
    </source>
</evidence>
<dbReference type="Pfam" id="PF14316">
    <property type="entry name" value="DUF4381"/>
    <property type="match status" value="1"/>
</dbReference>
<keyword evidence="1" id="KW-0812">Transmembrane</keyword>
<feature type="chain" id="PRO_5035299471" description="DUF4381 domain-containing protein" evidence="2">
    <location>
        <begin position="26"/>
        <end position="225"/>
    </location>
</feature>
<dbReference type="AlphaFoldDB" id="A0A8J6TW34"/>
<dbReference type="EMBL" id="JACNIG010000336">
    <property type="protein sequence ID" value="MBC8433792.1"/>
    <property type="molecule type" value="Genomic_DNA"/>
</dbReference>
<reference evidence="3 4" key="1">
    <citation type="submission" date="2020-08" db="EMBL/GenBank/DDBJ databases">
        <title>Bridging the membrane lipid divide: bacteria of the FCB group superphylum have the potential to synthesize archaeal ether lipids.</title>
        <authorList>
            <person name="Villanueva L."/>
            <person name="Von Meijenfeldt F.A.B."/>
            <person name="Westbye A.B."/>
            <person name="Yadav S."/>
            <person name="Hopmans E.C."/>
            <person name="Dutilh B.E."/>
            <person name="Sinninghe Damste J.S."/>
        </authorList>
    </citation>
    <scope>NUCLEOTIDE SEQUENCE [LARGE SCALE GENOMIC DNA]</scope>
    <source>
        <strain evidence="3">NIOZ-UU17</strain>
    </source>
</reference>
<keyword evidence="2" id="KW-0732">Signal</keyword>
<protein>
    <recommendedName>
        <fullName evidence="5">DUF4381 domain-containing protein</fullName>
    </recommendedName>
</protein>
<evidence type="ECO:0008006" key="5">
    <source>
        <dbReference type="Google" id="ProtNLM"/>
    </source>
</evidence>
<feature type="signal peptide" evidence="2">
    <location>
        <begin position="1"/>
        <end position="25"/>
    </location>
</feature>
<dbReference type="Proteomes" id="UP000605201">
    <property type="component" value="Unassembled WGS sequence"/>
</dbReference>
<proteinExistence type="predicted"/>
<sequence length="225" mass="25353">MINRKVIFFLCLGLLVLSLPGAALQTVPNTPTKPPDKTKSHSSNNTVQMADIHDIKSLEINGINPALFWYGVLGFIIVVLAAAILMYWKKQKKTILEVEASISPEEAALNMLDDLHALKDSDGKAFYFRLSMILREYIRHRFGVGAPEMTTEELLPRIAELELDSRLLQGVREFARIGDPVKFAEQPAETETMQRHIEYVRSFVNQTTPVSVTVDENKTNDNVLQ</sequence>
<keyword evidence="1" id="KW-1133">Transmembrane helix</keyword>
<feature type="transmembrane region" description="Helical" evidence="1">
    <location>
        <begin position="67"/>
        <end position="88"/>
    </location>
</feature>
<dbReference type="InterPro" id="IPR025489">
    <property type="entry name" value="DUF4381"/>
</dbReference>
<keyword evidence="1" id="KW-0472">Membrane</keyword>